<evidence type="ECO:0008006" key="3">
    <source>
        <dbReference type="Google" id="ProtNLM"/>
    </source>
</evidence>
<reference evidence="1 2" key="1">
    <citation type="submission" date="2017-11" db="EMBL/GenBank/DDBJ databases">
        <title>Infants hospitalized years apart are colonized by the same room-sourced microbial strains.</title>
        <authorList>
            <person name="Brooks B."/>
            <person name="Olm M.R."/>
            <person name="Firek B.A."/>
            <person name="Baker R."/>
            <person name="Thomas B.C."/>
            <person name="Morowitz M.J."/>
            <person name="Banfield J.F."/>
        </authorList>
    </citation>
    <scope>NUCLEOTIDE SEQUENCE [LARGE SCALE GENOMIC DNA]</scope>
    <source>
        <strain evidence="1">S2_012_000_R3_87</strain>
    </source>
</reference>
<dbReference type="EMBL" id="QFNY01000016">
    <property type="protein sequence ID" value="PZP03177.1"/>
    <property type="molecule type" value="Genomic_DNA"/>
</dbReference>
<organism evidence="1 2">
    <name type="scientific">Corynebacterium urealyticum</name>
    <dbReference type="NCBI Taxonomy" id="43771"/>
    <lineage>
        <taxon>Bacteria</taxon>
        <taxon>Bacillati</taxon>
        <taxon>Actinomycetota</taxon>
        <taxon>Actinomycetes</taxon>
        <taxon>Mycobacteriales</taxon>
        <taxon>Corynebacteriaceae</taxon>
        <taxon>Corynebacterium</taxon>
    </lineage>
</organism>
<comment type="caution">
    <text evidence="1">The sequence shown here is derived from an EMBL/GenBank/DDBJ whole genome shotgun (WGS) entry which is preliminary data.</text>
</comment>
<gene>
    <name evidence="1" type="ORF">DI609_01335</name>
</gene>
<name>A0A2W5BD24_9CORY</name>
<accession>A0A2W5BD24</accession>
<evidence type="ECO:0000313" key="2">
    <source>
        <dbReference type="Proteomes" id="UP000249451"/>
    </source>
</evidence>
<dbReference type="AlphaFoldDB" id="A0A2W5BD24"/>
<evidence type="ECO:0000313" key="1">
    <source>
        <dbReference type="EMBL" id="PZP03177.1"/>
    </source>
</evidence>
<proteinExistence type="predicted"/>
<dbReference type="Proteomes" id="UP000249451">
    <property type="component" value="Unassembled WGS sequence"/>
</dbReference>
<sequence length="104" mass="11420">MPDPQLTVDALLAHLGTPDEPDRVEAATCLDAAIAFVTRYHSDPDSWDAAVRLGCLMQAAGLFRRRHTPGGIEQFGETGIYTRAVDTEVERLLRIGRYAIPRVG</sequence>
<protein>
    <recommendedName>
        <fullName evidence="3">Phage gp6-like head-tail connector protein</fullName>
    </recommendedName>
</protein>